<evidence type="ECO:0000256" key="8">
    <source>
        <dbReference type="SAM" id="SignalP"/>
    </source>
</evidence>
<evidence type="ECO:0000256" key="7">
    <source>
        <dbReference type="ARBA" id="ARBA00023098"/>
    </source>
</evidence>
<keyword evidence="10" id="KW-1185">Reference proteome</keyword>
<comment type="similarity">
    <text evidence="2">Belongs to the 'GDSL' lipolytic enzyme family.</text>
</comment>
<dbReference type="InterPro" id="IPR008265">
    <property type="entry name" value="Lipase_GDSL_AS"/>
</dbReference>
<dbReference type="EMBL" id="CAMGYJ010000002">
    <property type="protein sequence ID" value="CAI0382541.1"/>
    <property type="molecule type" value="Genomic_DNA"/>
</dbReference>
<dbReference type="GO" id="GO:0016042">
    <property type="term" value="P:lipid catabolic process"/>
    <property type="evidence" value="ECO:0007669"/>
    <property type="project" value="UniProtKB-KW"/>
</dbReference>
<evidence type="ECO:0008006" key="11">
    <source>
        <dbReference type="Google" id="ProtNLM"/>
    </source>
</evidence>
<evidence type="ECO:0000256" key="5">
    <source>
        <dbReference type="ARBA" id="ARBA00022801"/>
    </source>
</evidence>
<sequence length="128" mass="13911">MGPLKRHSFPSPLAPFLFLTALLSVVAASRARLPANVTVPAIFIFGDSIMDTGNNNNLATVVKANFQPYGVDFTGGPTGRFCDGKVPSDIIGIYNIITLCYLFCFNLKSFDLMTHDELSKGKNFVSKC</sequence>
<gene>
    <name evidence="9" type="ORF">LITE_LOCUS3602</name>
</gene>
<evidence type="ECO:0000313" key="10">
    <source>
        <dbReference type="Proteomes" id="UP001154282"/>
    </source>
</evidence>
<organism evidence="9 10">
    <name type="scientific">Linum tenue</name>
    <dbReference type="NCBI Taxonomy" id="586396"/>
    <lineage>
        <taxon>Eukaryota</taxon>
        <taxon>Viridiplantae</taxon>
        <taxon>Streptophyta</taxon>
        <taxon>Embryophyta</taxon>
        <taxon>Tracheophyta</taxon>
        <taxon>Spermatophyta</taxon>
        <taxon>Magnoliopsida</taxon>
        <taxon>eudicotyledons</taxon>
        <taxon>Gunneridae</taxon>
        <taxon>Pentapetalae</taxon>
        <taxon>rosids</taxon>
        <taxon>fabids</taxon>
        <taxon>Malpighiales</taxon>
        <taxon>Linaceae</taxon>
        <taxon>Linum</taxon>
    </lineage>
</organism>
<dbReference type="GO" id="GO:0016298">
    <property type="term" value="F:lipase activity"/>
    <property type="evidence" value="ECO:0007669"/>
    <property type="project" value="InterPro"/>
</dbReference>
<evidence type="ECO:0000256" key="1">
    <source>
        <dbReference type="ARBA" id="ARBA00004613"/>
    </source>
</evidence>
<protein>
    <recommendedName>
        <fullName evidence="11">GDSL esterase/lipase</fullName>
    </recommendedName>
</protein>
<name>A0AAV0HBU0_9ROSI</name>
<keyword evidence="4 8" id="KW-0732">Signal</keyword>
<dbReference type="PANTHER" id="PTHR45650:SF8">
    <property type="entry name" value="GDSL ESTERASE_LIPASE"/>
    <property type="match status" value="1"/>
</dbReference>
<dbReference type="GO" id="GO:0005576">
    <property type="term" value="C:extracellular region"/>
    <property type="evidence" value="ECO:0007669"/>
    <property type="project" value="UniProtKB-SubCell"/>
</dbReference>
<evidence type="ECO:0000256" key="6">
    <source>
        <dbReference type="ARBA" id="ARBA00022963"/>
    </source>
</evidence>
<evidence type="ECO:0000256" key="4">
    <source>
        <dbReference type="ARBA" id="ARBA00022729"/>
    </source>
</evidence>
<keyword evidence="6" id="KW-0442">Lipid degradation</keyword>
<keyword evidence="3" id="KW-0964">Secreted</keyword>
<evidence type="ECO:0000256" key="3">
    <source>
        <dbReference type="ARBA" id="ARBA00022525"/>
    </source>
</evidence>
<feature type="signal peptide" evidence="8">
    <location>
        <begin position="1"/>
        <end position="28"/>
    </location>
</feature>
<dbReference type="Gene3D" id="3.40.50.1110">
    <property type="entry name" value="SGNH hydrolase"/>
    <property type="match status" value="1"/>
</dbReference>
<dbReference type="InterPro" id="IPR036514">
    <property type="entry name" value="SGNH_hydro_sf"/>
</dbReference>
<evidence type="ECO:0000256" key="2">
    <source>
        <dbReference type="ARBA" id="ARBA00008668"/>
    </source>
</evidence>
<keyword evidence="7" id="KW-0443">Lipid metabolism</keyword>
<evidence type="ECO:0000313" key="9">
    <source>
        <dbReference type="EMBL" id="CAI0382541.1"/>
    </source>
</evidence>
<comment type="caution">
    <text evidence="9">The sequence shown here is derived from an EMBL/GenBank/DDBJ whole genome shotgun (WGS) entry which is preliminary data.</text>
</comment>
<proteinExistence type="inferred from homology"/>
<accession>A0AAV0HBU0</accession>
<feature type="chain" id="PRO_5043931052" description="GDSL esterase/lipase" evidence="8">
    <location>
        <begin position="29"/>
        <end position="128"/>
    </location>
</feature>
<dbReference type="PROSITE" id="PS01098">
    <property type="entry name" value="LIPASE_GDSL_SER"/>
    <property type="match status" value="1"/>
</dbReference>
<comment type="subcellular location">
    <subcellularLocation>
        <location evidence="1">Secreted</location>
    </subcellularLocation>
</comment>
<dbReference type="AlphaFoldDB" id="A0AAV0HBU0"/>
<dbReference type="InterPro" id="IPR051238">
    <property type="entry name" value="GDSL_esterase/lipase"/>
</dbReference>
<keyword evidence="5" id="KW-0378">Hydrolase</keyword>
<dbReference type="PANTHER" id="PTHR45650">
    <property type="entry name" value="GDSL-LIKE LIPASE/ACYLHYDROLASE-RELATED"/>
    <property type="match status" value="1"/>
</dbReference>
<reference evidence="9" key="1">
    <citation type="submission" date="2022-08" db="EMBL/GenBank/DDBJ databases">
        <authorList>
            <person name="Gutierrez-Valencia J."/>
        </authorList>
    </citation>
    <scope>NUCLEOTIDE SEQUENCE</scope>
</reference>
<dbReference type="Proteomes" id="UP001154282">
    <property type="component" value="Unassembled WGS sequence"/>
</dbReference>